<name>A0A0G8EFR9_BACCE</name>
<evidence type="ECO:0000313" key="1">
    <source>
        <dbReference type="EMBL" id="KLA22352.1"/>
    </source>
</evidence>
<dbReference type="EMBL" id="LCYI01000062">
    <property type="protein sequence ID" value="KLA22352.1"/>
    <property type="molecule type" value="Genomic_DNA"/>
</dbReference>
<evidence type="ECO:0000313" key="2">
    <source>
        <dbReference type="Proteomes" id="UP000035214"/>
    </source>
</evidence>
<dbReference type="AlphaFoldDB" id="A0A0G8EFR9"/>
<dbReference type="PATRIC" id="fig|1396.428.peg.2660"/>
<dbReference type="RefSeq" id="WP_200900961.1">
    <property type="nucleotide sequence ID" value="NZ_JADNQL010000030.1"/>
</dbReference>
<reference evidence="1 2" key="1">
    <citation type="submission" date="2015-04" db="EMBL/GenBank/DDBJ databases">
        <title>Draft Genome Sequences of Eight Spore-Forming Food Isolates of Bacillus cereus Genome sequencing.</title>
        <authorList>
            <person name="Krawcyk A.O."/>
            <person name="de Jong A."/>
            <person name="Eijlander R.T."/>
            <person name="Berendsen E.M."/>
            <person name="Holsappel S."/>
            <person name="Wells-Bennik M."/>
            <person name="Kuipers O.P."/>
        </authorList>
    </citation>
    <scope>NUCLEOTIDE SEQUENCE [LARGE SCALE GENOMIC DNA]</scope>
    <source>
        <strain evidence="1 2">B4077</strain>
    </source>
</reference>
<organism evidence="1 2">
    <name type="scientific">Bacillus cereus</name>
    <dbReference type="NCBI Taxonomy" id="1396"/>
    <lineage>
        <taxon>Bacteria</taxon>
        <taxon>Bacillati</taxon>
        <taxon>Bacillota</taxon>
        <taxon>Bacilli</taxon>
        <taxon>Bacillales</taxon>
        <taxon>Bacillaceae</taxon>
        <taxon>Bacillus</taxon>
        <taxon>Bacillus cereus group</taxon>
    </lineage>
</organism>
<proteinExistence type="predicted"/>
<protein>
    <submittedName>
        <fullName evidence="1">Uncharacterized protein</fullName>
    </submittedName>
</protein>
<comment type="caution">
    <text evidence="1">The sequence shown here is derived from an EMBL/GenBank/DDBJ whole genome shotgun (WGS) entry which is preliminary data.</text>
</comment>
<dbReference type="Proteomes" id="UP000035214">
    <property type="component" value="Unassembled WGS sequence"/>
</dbReference>
<sequence length="57" mass="6511">MTGPFSKTGAKILDDVNKYRNIVLEMIVEPRAIKTIRELQRELLTAPPIEIRLGITF</sequence>
<gene>
    <name evidence="1" type="ORF">B4077_3298</name>
</gene>
<accession>A0A0G8EFR9</accession>